<evidence type="ECO:0000256" key="4">
    <source>
        <dbReference type="ARBA" id="ARBA00023136"/>
    </source>
</evidence>
<protein>
    <recommendedName>
        <fullName evidence="8">Zinc-ribbon containing domain-containing protein</fullName>
    </recommendedName>
</protein>
<organism evidence="6 7">
    <name type="scientific">Thermoactinomyces mirandus</name>
    <dbReference type="NCBI Taxonomy" id="2756294"/>
    <lineage>
        <taxon>Bacteria</taxon>
        <taxon>Bacillati</taxon>
        <taxon>Bacillota</taxon>
        <taxon>Bacilli</taxon>
        <taxon>Bacillales</taxon>
        <taxon>Thermoactinomycetaceae</taxon>
        <taxon>Thermoactinomyces</taxon>
    </lineage>
</organism>
<feature type="transmembrane region" description="Helical" evidence="5">
    <location>
        <begin position="12"/>
        <end position="29"/>
    </location>
</feature>
<dbReference type="NCBIfam" id="NF002796">
    <property type="entry name" value="PRK02935.1"/>
    <property type="match status" value="1"/>
</dbReference>
<dbReference type="InterPro" id="IPR020912">
    <property type="entry name" value="UPF0295"/>
</dbReference>
<keyword evidence="2 5" id="KW-0812">Transmembrane</keyword>
<gene>
    <name evidence="6" type="ORF">H2C83_02015</name>
</gene>
<accession>A0A7W1XPX5</accession>
<name>A0A7W1XPX5_9BACL</name>
<evidence type="ECO:0000256" key="2">
    <source>
        <dbReference type="ARBA" id="ARBA00022692"/>
    </source>
</evidence>
<dbReference type="AlphaFoldDB" id="A0A7W1XPX5"/>
<proteinExistence type="predicted"/>
<comment type="caution">
    <text evidence="6">The sequence shown here is derived from an EMBL/GenBank/DDBJ whole genome shotgun (WGS) entry which is preliminary data.</text>
</comment>
<dbReference type="Proteomes" id="UP000538292">
    <property type="component" value="Unassembled WGS sequence"/>
</dbReference>
<sequence length="105" mass="11813">MLFSGKLNKIRAFAMFFIFAGMGVMYLVFLFKNLIILFFSTGLILILTSVGIYFWAGIVSTHSISIQCPSCKKQTKILGKRDECMHCKAILSLEPKDVPVEIQSN</sequence>
<evidence type="ECO:0000256" key="5">
    <source>
        <dbReference type="SAM" id="Phobius"/>
    </source>
</evidence>
<keyword evidence="7" id="KW-1185">Reference proteome</keyword>
<dbReference type="Pfam" id="PF11023">
    <property type="entry name" value="DUF2614"/>
    <property type="match status" value="1"/>
</dbReference>
<reference evidence="6 7" key="1">
    <citation type="submission" date="2020-07" db="EMBL/GenBank/DDBJ databases">
        <title>Thermoactinomyces phylogeny.</title>
        <authorList>
            <person name="Dunlap C."/>
        </authorList>
    </citation>
    <scope>NUCLEOTIDE SEQUENCE [LARGE SCALE GENOMIC DNA]</scope>
    <source>
        <strain evidence="6 7">AMNI-1</strain>
    </source>
</reference>
<evidence type="ECO:0000313" key="7">
    <source>
        <dbReference type="Proteomes" id="UP000538292"/>
    </source>
</evidence>
<evidence type="ECO:0008006" key="8">
    <source>
        <dbReference type="Google" id="ProtNLM"/>
    </source>
</evidence>
<dbReference type="EMBL" id="JACEOL010000004">
    <property type="protein sequence ID" value="MBA4601119.1"/>
    <property type="molecule type" value="Genomic_DNA"/>
</dbReference>
<evidence type="ECO:0000256" key="3">
    <source>
        <dbReference type="ARBA" id="ARBA00022989"/>
    </source>
</evidence>
<evidence type="ECO:0000313" key="6">
    <source>
        <dbReference type="EMBL" id="MBA4601119.1"/>
    </source>
</evidence>
<evidence type="ECO:0000256" key="1">
    <source>
        <dbReference type="ARBA" id="ARBA00022475"/>
    </source>
</evidence>
<keyword evidence="4 5" id="KW-0472">Membrane</keyword>
<keyword evidence="1" id="KW-1003">Cell membrane</keyword>
<keyword evidence="3 5" id="KW-1133">Transmembrane helix</keyword>
<feature type="transmembrane region" description="Helical" evidence="5">
    <location>
        <begin position="35"/>
        <end position="56"/>
    </location>
</feature>